<proteinExistence type="predicted"/>
<dbReference type="Gene3D" id="3.40.50.300">
    <property type="entry name" value="P-loop containing nucleotide triphosphate hydrolases"/>
    <property type="match status" value="2"/>
</dbReference>
<sequence>MNTSNFAFLINDWLEIYKTAQKAESNVYNEPIYAALLSRKALEEMLTWLYDHDSTLALPNKSPINLNDLIWEQSFQKTWGKHYGKELSFIKSRGNDAAHKSIGIPSNEALACVKYLFRFCFAVARTFSEKQPAYQAFDEELISQTSLALTEKEIEKIRKEVSEQRSIELERRTAELNQTQEELEKIRLQLAHYQRISQQNGEVTSPLVLSEKETRKLYVDVMLRQSGWDIEAQNVQEFPIQTTDEASKKTTTLKADYVLWGNDGKPLAVIEAKRTSVAVERGRNQAKYYADALEQTYGQRPIIFYTNGYDTYLWDDAQYPPRKVFGFLNAEELQRVFVRKAQRNVLKEQKVNQSIANRYYQERAIRRVAERFEQEKQRRALLVMATGTGKTRVSAAIVDMLTKARWAKKILFLADRNALVTQAKNNFNQYLPNLTGIDLTKEEDDGKARIVFSTYQTIINRIDSDYRNEKRYYGVGHFDLVIIDEAHRSIYDKYGSVFEYFDALYLGLTATPKNETDRDTYALFHHLQEEPTDAYEYETAIADAFLVPVKKIKLPLKFPTQGIRYADLSEEEKIEWERKFYDPATGEVIDEIDSGAINQWLFNQDTVDKVLQSLMEYGYKVEGGDKLGKTIIFARNHKHAEFIFERFYQLYPHQDTAFAKVIDNYDKNAERSIDDFKIKQKYPQIAISVDMLDTGIDVPEILNLVFFKPVFSAAKFWQMLGRGTRLCKDLFAPDEDKQNFFVFDVCGTFDFFGLNPAGIIPSNSMSVTANTFVSRCELVFLLQTQGNAHPDSEDFALAKALVETLQSQVSNLEANSGFEVRLHLRQVEHYSKISSWSSLKNNDLQDLREHIAPLIQNEETNELVKRFDLMMVKMQLAILRNERSQRGYVEKLKVMAGELLRKADTVPSIAQKKPILGMLVQQEYWETMSIPSLENVRVEIRDLSKLIEVSSGKGIFYTNFQDEITAPLVVEDFAGSYGNFESHYAKLKKIVLENANNLTIHRLHTNQAITSFELDALDKMLFEQSGVATHEEFKKIIGDKPLGEFVRSILGLDPHSVREAFSSFLSNGPLTSEQITFIEFIIKQFTANGKIDPEMLFEPPFTRFHESGVSGVFPTHDQKIIQIIEETNRKAMVG</sequence>
<dbReference type="AlphaFoldDB" id="A0A1I5U6F8"/>
<dbReference type="GO" id="GO:0003677">
    <property type="term" value="F:DNA binding"/>
    <property type="evidence" value="ECO:0007669"/>
    <property type="project" value="UniProtKB-KW"/>
</dbReference>
<evidence type="ECO:0000256" key="1">
    <source>
        <dbReference type="SAM" id="Coils"/>
    </source>
</evidence>
<reference evidence="3 4" key="1">
    <citation type="submission" date="2016-10" db="EMBL/GenBank/DDBJ databases">
        <authorList>
            <person name="de Groot N.N."/>
        </authorList>
    </citation>
    <scope>NUCLEOTIDE SEQUENCE [LARGE SCALE GENOMIC DNA]</scope>
    <source>
        <strain evidence="4">E92,LMG 26720,CCM 7988</strain>
    </source>
</reference>
<dbReference type="Pfam" id="PF04313">
    <property type="entry name" value="HSDR_N"/>
    <property type="match status" value="1"/>
</dbReference>
<dbReference type="GO" id="GO:0005524">
    <property type="term" value="F:ATP binding"/>
    <property type="evidence" value="ECO:0007669"/>
    <property type="project" value="UniProtKB-KW"/>
</dbReference>
<dbReference type="PANTHER" id="PTHR47396:SF1">
    <property type="entry name" value="ATP-DEPENDENT HELICASE IRC3-RELATED"/>
    <property type="match status" value="1"/>
</dbReference>
<protein>
    <submittedName>
        <fullName evidence="3">Type I restriction enzyme, R subunit</fullName>
    </submittedName>
</protein>
<dbReference type="SUPFAM" id="SSF52540">
    <property type="entry name" value="P-loop containing nucleoside triphosphate hydrolases"/>
    <property type="match status" value="2"/>
</dbReference>
<dbReference type="Gene3D" id="3.90.1570.30">
    <property type="match status" value="1"/>
</dbReference>
<evidence type="ECO:0000313" key="4">
    <source>
        <dbReference type="Proteomes" id="UP000199306"/>
    </source>
</evidence>
<dbReference type="SMART" id="SM00487">
    <property type="entry name" value="DEXDc"/>
    <property type="match status" value="1"/>
</dbReference>
<dbReference type="InterPro" id="IPR006935">
    <property type="entry name" value="Helicase/UvrB_N"/>
</dbReference>
<dbReference type="Pfam" id="PF00271">
    <property type="entry name" value="Helicase_C"/>
    <property type="match status" value="1"/>
</dbReference>
<dbReference type="InterPro" id="IPR027417">
    <property type="entry name" value="P-loop_NTPase"/>
</dbReference>
<dbReference type="Pfam" id="PF04851">
    <property type="entry name" value="ResIII"/>
    <property type="match status" value="1"/>
</dbReference>
<dbReference type="GO" id="GO:0009035">
    <property type="term" value="F:type I site-specific deoxyribonuclease activity"/>
    <property type="evidence" value="ECO:0007669"/>
    <property type="project" value="UniProtKB-EC"/>
</dbReference>
<dbReference type="PANTHER" id="PTHR47396">
    <property type="entry name" value="TYPE I RESTRICTION ENZYME ECOKI R PROTEIN"/>
    <property type="match status" value="1"/>
</dbReference>
<dbReference type="Pfam" id="PF08463">
    <property type="entry name" value="EcoEI_R_C"/>
    <property type="match status" value="1"/>
</dbReference>
<keyword evidence="1" id="KW-0175">Coiled coil</keyword>
<gene>
    <name evidence="3" type="ORF">SAMN04515674_10718</name>
</gene>
<dbReference type="CDD" id="cd18799">
    <property type="entry name" value="SF2_C_EcoAI-like"/>
    <property type="match status" value="1"/>
</dbReference>
<feature type="domain" description="Helicase ATP-binding" evidence="2">
    <location>
        <begin position="371"/>
        <end position="530"/>
    </location>
</feature>
<dbReference type="InterPro" id="IPR014001">
    <property type="entry name" value="Helicase_ATP-bd"/>
</dbReference>
<dbReference type="CDD" id="cd18032">
    <property type="entry name" value="DEXHc_RE_I_III_res"/>
    <property type="match status" value="1"/>
</dbReference>
<dbReference type="InterPro" id="IPR001650">
    <property type="entry name" value="Helicase_C-like"/>
</dbReference>
<organism evidence="3 4">
    <name type="scientific">Pseudarcicella hirudinis</name>
    <dbReference type="NCBI Taxonomy" id="1079859"/>
    <lineage>
        <taxon>Bacteria</taxon>
        <taxon>Pseudomonadati</taxon>
        <taxon>Bacteroidota</taxon>
        <taxon>Cytophagia</taxon>
        <taxon>Cytophagales</taxon>
        <taxon>Flectobacillaceae</taxon>
        <taxon>Pseudarcicella</taxon>
    </lineage>
</organism>
<dbReference type="STRING" id="1079859.SAMN04515674_10718"/>
<dbReference type="InterPro" id="IPR050742">
    <property type="entry name" value="Helicase_Restrict-Modif_Enz"/>
</dbReference>
<dbReference type="EMBL" id="FOXH01000007">
    <property type="protein sequence ID" value="SFP90882.1"/>
    <property type="molecule type" value="Genomic_DNA"/>
</dbReference>
<dbReference type="OrthoDB" id="9759819at2"/>
<feature type="coiled-coil region" evidence="1">
    <location>
        <begin position="147"/>
        <end position="196"/>
    </location>
</feature>
<name>A0A1I5U6F8_9BACT</name>
<keyword evidence="4" id="KW-1185">Reference proteome</keyword>
<evidence type="ECO:0000259" key="2">
    <source>
        <dbReference type="PROSITE" id="PS51192"/>
    </source>
</evidence>
<dbReference type="GO" id="GO:0009307">
    <property type="term" value="P:DNA restriction-modification system"/>
    <property type="evidence" value="ECO:0007669"/>
    <property type="project" value="UniProtKB-KW"/>
</dbReference>
<dbReference type="GO" id="GO:0005829">
    <property type="term" value="C:cytosol"/>
    <property type="evidence" value="ECO:0007669"/>
    <property type="project" value="TreeGrafter"/>
</dbReference>
<evidence type="ECO:0000313" key="3">
    <source>
        <dbReference type="EMBL" id="SFP90882.1"/>
    </source>
</evidence>
<dbReference type="PROSITE" id="PS51192">
    <property type="entry name" value="HELICASE_ATP_BIND_1"/>
    <property type="match status" value="1"/>
</dbReference>
<dbReference type="InterPro" id="IPR007409">
    <property type="entry name" value="Restrct_endonuc_type1_HsdR_N"/>
</dbReference>
<dbReference type="Proteomes" id="UP000199306">
    <property type="component" value="Unassembled WGS sequence"/>
</dbReference>
<accession>A0A1I5U6F8</accession>
<dbReference type="InterPro" id="IPR013670">
    <property type="entry name" value="EcoEI_R_C_dom"/>
</dbReference>
<dbReference type="RefSeq" id="WP_092017652.1">
    <property type="nucleotide sequence ID" value="NZ_FOXH01000007.1"/>
</dbReference>